<feature type="region of interest" description="Disordered" evidence="1">
    <location>
        <begin position="164"/>
        <end position="237"/>
    </location>
</feature>
<dbReference type="PANTHER" id="PTHR46929:SF3">
    <property type="entry name" value="MYB_SANT-LIKE DOMAIN-CONTAINING PROTEIN"/>
    <property type="match status" value="1"/>
</dbReference>
<dbReference type="InterPro" id="IPR024752">
    <property type="entry name" value="Myb/SANT-like_dom"/>
</dbReference>
<dbReference type="Proteomes" id="UP000594638">
    <property type="component" value="Unassembled WGS sequence"/>
</dbReference>
<gene>
    <name evidence="3" type="ORF">OLEA9_A052098</name>
</gene>
<evidence type="ECO:0000313" key="3">
    <source>
        <dbReference type="EMBL" id="CAA2974266.1"/>
    </source>
</evidence>
<keyword evidence="4" id="KW-1185">Reference proteome</keyword>
<dbReference type="AlphaFoldDB" id="A0A8S0R574"/>
<accession>A0A8S0R574</accession>
<proteinExistence type="predicted"/>
<dbReference type="EMBL" id="CACTIH010002160">
    <property type="protein sequence ID" value="CAA2974266.1"/>
    <property type="molecule type" value="Genomic_DNA"/>
</dbReference>
<dbReference type="Pfam" id="PF12776">
    <property type="entry name" value="Myb_DNA-bind_3"/>
    <property type="match status" value="1"/>
</dbReference>
<protein>
    <recommendedName>
        <fullName evidence="2">Myb/SANT-like domain-containing protein</fullName>
    </recommendedName>
</protein>
<name>A0A8S0R574_OLEEU</name>
<evidence type="ECO:0000313" key="4">
    <source>
        <dbReference type="Proteomes" id="UP000594638"/>
    </source>
</evidence>
<reference evidence="3 4" key="1">
    <citation type="submission" date="2019-12" db="EMBL/GenBank/DDBJ databases">
        <authorList>
            <person name="Alioto T."/>
            <person name="Alioto T."/>
            <person name="Gomez Garrido J."/>
        </authorList>
    </citation>
    <scope>NUCLEOTIDE SEQUENCE [LARGE SCALE GENOMIC DNA]</scope>
</reference>
<organism evidence="3 4">
    <name type="scientific">Olea europaea subsp. europaea</name>
    <dbReference type="NCBI Taxonomy" id="158383"/>
    <lineage>
        <taxon>Eukaryota</taxon>
        <taxon>Viridiplantae</taxon>
        <taxon>Streptophyta</taxon>
        <taxon>Embryophyta</taxon>
        <taxon>Tracheophyta</taxon>
        <taxon>Spermatophyta</taxon>
        <taxon>Magnoliopsida</taxon>
        <taxon>eudicotyledons</taxon>
        <taxon>Gunneridae</taxon>
        <taxon>Pentapetalae</taxon>
        <taxon>asterids</taxon>
        <taxon>lamiids</taxon>
        <taxon>Lamiales</taxon>
        <taxon>Oleaceae</taxon>
        <taxon>Oleeae</taxon>
        <taxon>Olea</taxon>
    </lineage>
</organism>
<evidence type="ECO:0000259" key="2">
    <source>
        <dbReference type="Pfam" id="PF12776"/>
    </source>
</evidence>
<sequence length="237" mass="26522">MAHNRQSSTAPFRVPRPTIHSDVEEISSTQMDPNARNRHVRWSDAMDGCMITALLHQVLVGHKRSDNGFSSYHVSKAIDSVYNGCGVMVSDKNVRARLKTLKKEFLEVRQLLSMSGFGLDPDTGRVTADVIAWEEFLKGKPEFGKWRTKLSPRYDDMEAIFGNDSATGDRAVTGNDNLSPIPDENLNEVDDQNEDRDPSPVQAPKRNVDGGTNKIRRRRRSQPNDESLIALSNIAES</sequence>
<feature type="compositionally biased region" description="Acidic residues" evidence="1">
    <location>
        <begin position="185"/>
        <end position="194"/>
    </location>
</feature>
<evidence type="ECO:0000256" key="1">
    <source>
        <dbReference type="SAM" id="MobiDB-lite"/>
    </source>
</evidence>
<dbReference type="Gramene" id="OE9A052098T1">
    <property type="protein sequence ID" value="OE9A052098C1"/>
    <property type="gene ID" value="OE9A052098"/>
</dbReference>
<dbReference type="PANTHER" id="PTHR46929">
    <property type="entry name" value="EXPRESSED PROTEIN"/>
    <property type="match status" value="1"/>
</dbReference>
<dbReference type="OrthoDB" id="1937145at2759"/>
<comment type="caution">
    <text evidence="3">The sequence shown here is derived from an EMBL/GenBank/DDBJ whole genome shotgun (WGS) entry which is preliminary data.</text>
</comment>
<feature type="domain" description="Myb/SANT-like" evidence="2">
    <location>
        <begin position="41"/>
        <end position="135"/>
    </location>
</feature>